<reference evidence="2 3" key="1">
    <citation type="submission" date="2019-11" db="EMBL/GenBank/DDBJ databases">
        <authorList>
            <person name="Im W.T."/>
        </authorList>
    </citation>
    <scope>NUCLEOTIDE SEQUENCE [LARGE SCALE GENOMIC DNA]</scope>
    <source>
        <strain evidence="2 3">SB-02</strain>
    </source>
</reference>
<keyword evidence="3" id="KW-1185">Reference proteome</keyword>
<sequence length="252" mass="27601">MSLFKSGNPTLGEKSFQGLSIAGSGGGAMTARGTMNKLGFMMLLLLGAALFTWNAFYKGQQVTGYLWTGAIGGLVLALIMTFKKEWSPYLAPAYAILEGLFIGAISAVYNFAFAENMPNIITNAVGLTMGTALAMFLLYNFRIIKATERFKSIIFTATAGIAIFYLIVMVVRMFGVEMDFMHDSSMLGIGISLFVVAIAALNLILDFDMIEQGAAYGAPKYMEWYGAFGLMVTLVWLYLEILRLLSRFSSRD</sequence>
<feature type="transmembrane region" description="Helical" evidence="1">
    <location>
        <begin position="153"/>
        <end position="174"/>
    </location>
</feature>
<organism evidence="2 3">
    <name type="scientific">Phnomibacter ginsenosidimutans</name>
    <dbReference type="NCBI Taxonomy" id="2676868"/>
    <lineage>
        <taxon>Bacteria</taxon>
        <taxon>Pseudomonadati</taxon>
        <taxon>Bacteroidota</taxon>
        <taxon>Chitinophagia</taxon>
        <taxon>Chitinophagales</taxon>
        <taxon>Chitinophagaceae</taxon>
        <taxon>Phnomibacter</taxon>
    </lineage>
</organism>
<protein>
    <recommendedName>
        <fullName evidence="4">Bax inhibitor-1/YccA family protein</fullName>
    </recommendedName>
</protein>
<feature type="transmembrane region" description="Helical" evidence="1">
    <location>
        <begin position="38"/>
        <end position="56"/>
    </location>
</feature>
<dbReference type="RefSeq" id="WP_157480359.1">
    <property type="nucleotide sequence ID" value="NZ_CP046566.1"/>
</dbReference>
<dbReference type="Pfam" id="PF12811">
    <property type="entry name" value="BaxI_1"/>
    <property type="match status" value="1"/>
</dbReference>
<evidence type="ECO:0000313" key="2">
    <source>
        <dbReference type="EMBL" id="QGW29818.1"/>
    </source>
</evidence>
<feature type="transmembrane region" description="Helical" evidence="1">
    <location>
        <begin position="225"/>
        <end position="245"/>
    </location>
</feature>
<dbReference type="PIRSF" id="PIRSF009160">
    <property type="entry name" value="UCP009160"/>
    <property type="match status" value="1"/>
</dbReference>
<feature type="transmembrane region" description="Helical" evidence="1">
    <location>
        <begin position="186"/>
        <end position="205"/>
    </location>
</feature>
<dbReference type="Proteomes" id="UP000426027">
    <property type="component" value="Chromosome"/>
</dbReference>
<keyword evidence="1" id="KW-1133">Transmembrane helix</keyword>
<name>A0A6I6GQ61_9BACT</name>
<keyword evidence="1" id="KW-0472">Membrane</keyword>
<keyword evidence="1" id="KW-0812">Transmembrane</keyword>
<evidence type="ECO:0000256" key="1">
    <source>
        <dbReference type="SAM" id="Phobius"/>
    </source>
</evidence>
<evidence type="ECO:0008006" key="4">
    <source>
        <dbReference type="Google" id="ProtNLM"/>
    </source>
</evidence>
<feature type="transmembrane region" description="Helical" evidence="1">
    <location>
        <begin position="94"/>
        <end position="114"/>
    </location>
</feature>
<feature type="transmembrane region" description="Helical" evidence="1">
    <location>
        <begin position="62"/>
        <end position="82"/>
    </location>
</feature>
<evidence type="ECO:0000313" key="3">
    <source>
        <dbReference type="Proteomes" id="UP000426027"/>
    </source>
</evidence>
<dbReference type="EMBL" id="CP046566">
    <property type="protein sequence ID" value="QGW29818.1"/>
    <property type="molecule type" value="Genomic_DNA"/>
</dbReference>
<dbReference type="InterPro" id="IPR010539">
    <property type="entry name" value="BaxI_1-like"/>
</dbReference>
<dbReference type="AlphaFoldDB" id="A0A6I6GQ61"/>
<feature type="transmembrane region" description="Helical" evidence="1">
    <location>
        <begin position="120"/>
        <end position="141"/>
    </location>
</feature>
<dbReference type="PANTHER" id="PTHR41282">
    <property type="entry name" value="CONSERVED TRANSMEMBRANE PROTEIN-RELATED"/>
    <property type="match status" value="1"/>
</dbReference>
<accession>A0A6I6GQ61</accession>
<gene>
    <name evidence="2" type="ORF">GLV81_18360</name>
</gene>
<proteinExistence type="predicted"/>
<dbReference type="KEGG" id="fls:GLV81_18360"/>
<dbReference type="PANTHER" id="PTHR41282:SF1">
    <property type="entry name" value="CONSERVED TRANSMEMBRANE PROTEIN-RELATED"/>
    <property type="match status" value="1"/>
</dbReference>